<dbReference type="Pfam" id="PF00528">
    <property type="entry name" value="BPD_transp_1"/>
    <property type="match status" value="1"/>
</dbReference>
<evidence type="ECO:0000256" key="1">
    <source>
        <dbReference type="ARBA" id="ARBA00004651"/>
    </source>
</evidence>
<dbReference type="CDD" id="cd06261">
    <property type="entry name" value="TM_PBP2"/>
    <property type="match status" value="1"/>
</dbReference>
<keyword evidence="3" id="KW-1003">Cell membrane</keyword>
<accession>A0A917FV12</accession>
<feature type="transmembrane region" description="Helical" evidence="7">
    <location>
        <begin position="279"/>
        <end position="299"/>
    </location>
</feature>
<feature type="transmembrane region" description="Helical" evidence="7">
    <location>
        <begin position="92"/>
        <end position="113"/>
    </location>
</feature>
<dbReference type="InterPro" id="IPR000515">
    <property type="entry name" value="MetI-like"/>
</dbReference>
<dbReference type="RefSeq" id="WP_188531887.1">
    <property type="nucleotide sequence ID" value="NZ_BMGR01000009.1"/>
</dbReference>
<dbReference type="GO" id="GO:0005886">
    <property type="term" value="C:plasma membrane"/>
    <property type="evidence" value="ECO:0007669"/>
    <property type="project" value="UniProtKB-SubCell"/>
</dbReference>
<dbReference type="InterPro" id="IPR035906">
    <property type="entry name" value="MetI-like_sf"/>
</dbReference>
<dbReference type="PANTHER" id="PTHR30193">
    <property type="entry name" value="ABC TRANSPORTER PERMEASE PROTEIN"/>
    <property type="match status" value="1"/>
</dbReference>
<protein>
    <submittedName>
        <fullName evidence="9">Sugar ABC transporter permease</fullName>
    </submittedName>
</protein>
<dbReference type="AlphaFoldDB" id="A0A917FV12"/>
<dbReference type="GO" id="GO:0055085">
    <property type="term" value="P:transmembrane transport"/>
    <property type="evidence" value="ECO:0007669"/>
    <property type="project" value="InterPro"/>
</dbReference>
<evidence type="ECO:0000256" key="5">
    <source>
        <dbReference type="ARBA" id="ARBA00022989"/>
    </source>
</evidence>
<dbReference type="InterPro" id="IPR051393">
    <property type="entry name" value="ABC_transporter_permease"/>
</dbReference>
<evidence type="ECO:0000256" key="3">
    <source>
        <dbReference type="ARBA" id="ARBA00022475"/>
    </source>
</evidence>
<dbReference type="PROSITE" id="PS50928">
    <property type="entry name" value="ABC_TM1"/>
    <property type="match status" value="1"/>
</dbReference>
<comment type="caution">
    <text evidence="9">The sequence shown here is derived from an EMBL/GenBank/DDBJ whole genome shotgun (WGS) entry which is preliminary data.</text>
</comment>
<reference evidence="9" key="2">
    <citation type="submission" date="2020-09" db="EMBL/GenBank/DDBJ databases">
        <authorList>
            <person name="Sun Q."/>
            <person name="Zhou Y."/>
        </authorList>
    </citation>
    <scope>NUCLEOTIDE SEQUENCE</scope>
    <source>
        <strain evidence="9">CGMCC 1.12987</strain>
    </source>
</reference>
<keyword evidence="4 7" id="KW-0812">Transmembrane</keyword>
<feature type="transmembrane region" description="Helical" evidence="7">
    <location>
        <begin position="227"/>
        <end position="247"/>
    </location>
</feature>
<evidence type="ECO:0000256" key="7">
    <source>
        <dbReference type="RuleBase" id="RU363032"/>
    </source>
</evidence>
<proteinExistence type="inferred from homology"/>
<keyword evidence="10" id="KW-1185">Reference proteome</keyword>
<dbReference type="Gene3D" id="1.10.3720.10">
    <property type="entry name" value="MetI-like"/>
    <property type="match status" value="1"/>
</dbReference>
<evidence type="ECO:0000313" key="10">
    <source>
        <dbReference type="Proteomes" id="UP000644756"/>
    </source>
</evidence>
<feature type="domain" description="ABC transmembrane type-1" evidence="8">
    <location>
        <begin position="88"/>
        <end position="300"/>
    </location>
</feature>
<dbReference type="SUPFAM" id="SSF161098">
    <property type="entry name" value="MetI-like"/>
    <property type="match status" value="1"/>
</dbReference>
<keyword evidence="5 7" id="KW-1133">Transmembrane helix</keyword>
<reference evidence="9" key="1">
    <citation type="journal article" date="2014" name="Int. J. Syst. Evol. Microbiol.">
        <title>Complete genome sequence of Corynebacterium casei LMG S-19264T (=DSM 44701T), isolated from a smear-ripened cheese.</title>
        <authorList>
            <consortium name="US DOE Joint Genome Institute (JGI-PGF)"/>
            <person name="Walter F."/>
            <person name="Albersmeier A."/>
            <person name="Kalinowski J."/>
            <person name="Ruckert C."/>
        </authorList>
    </citation>
    <scope>NUCLEOTIDE SEQUENCE</scope>
    <source>
        <strain evidence="9">CGMCC 1.12987</strain>
    </source>
</reference>
<comment type="subcellular location">
    <subcellularLocation>
        <location evidence="1 7">Cell membrane</location>
        <topology evidence="1 7">Multi-pass membrane protein</topology>
    </subcellularLocation>
</comment>
<keyword evidence="2 7" id="KW-0813">Transport</keyword>
<dbReference type="PANTHER" id="PTHR30193:SF37">
    <property type="entry name" value="INNER MEMBRANE ABC TRANSPORTER PERMEASE PROTEIN YCJO"/>
    <property type="match status" value="1"/>
</dbReference>
<gene>
    <name evidence="9" type="ORF">GCM10010916_30170</name>
</gene>
<evidence type="ECO:0000256" key="2">
    <source>
        <dbReference type="ARBA" id="ARBA00022448"/>
    </source>
</evidence>
<dbReference type="EMBL" id="BMGR01000009">
    <property type="protein sequence ID" value="GGG11290.1"/>
    <property type="molecule type" value="Genomic_DNA"/>
</dbReference>
<evidence type="ECO:0000256" key="4">
    <source>
        <dbReference type="ARBA" id="ARBA00022692"/>
    </source>
</evidence>
<dbReference type="Proteomes" id="UP000644756">
    <property type="component" value="Unassembled WGS sequence"/>
</dbReference>
<sequence>MNTLSDLTAAPERTRLTRRALHKKLRDNLVGYSFIAPALIGFLAFTLLPVLAAFVIGFLNWDLLTAPTWAGIKNYAALLQDEVFLISLRNTIMWVVYYVPASIAISLILALAMNMPLRGITAFRAMLYIPVISPLLAVALLFVWLFNPDFGLINFMLSKIGIQPIGWLTDERLALPSIALMAIWKNAGWNMLIFLAALQGIPRHLYEAADLDGATKWQKFRNVTFPLLAPATFFIVIMSFIGAFQVFGEIYIMTNGGPGYSTHTLAYYLWSNAFKFNKMGYAGAISMVMFLLILLVTVLQNRFFGRKVQYDL</sequence>
<name>A0A917FV12_9BACL</name>
<evidence type="ECO:0000259" key="8">
    <source>
        <dbReference type="PROSITE" id="PS50928"/>
    </source>
</evidence>
<feature type="transmembrane region" description="Helical" evidence="7">
    <location>
        <begin position="29"/>
        <end position="59"/>
    </location>
</feature>
<organism evidence="9 10">
    <name type="scientific">Paenibacillus abyssi</name>
    <dbReference type="NCBI Taxonomy" id="1340531"/>
    <lineage>
        <taxon>Bacteria</taxon>
        <taxon>Bacillati</taxon>
        <taxon>Bacillota</taxon>
        <taxon>Bacilli</taxon>
        <taxon>Bacillales</taxon>
        <taxon>Paenibacillaceae</taxon>
        <taxon>Paenibacillus</taxon>
    </lineage>
</organism>
<evidence type="ECO:0000313" key="9">
    <source>
        <dbReference type="EMBL" id="GGG11290.1"/>
    </source>
</evidence>
<keyword evidence="6 7" id="KW-0472">Membrane</keyword>
<evidence type="ECO:0000256" key="6">
    <source>
        <dbReference type="ARBA" id="ARBA00023136"/>
    </source>
</evidence>
<comment type="similarity">
    <text evidence="7">Belongs to the binding-protein-dependent transport system permease family.</text>
</comment>
<feature type="transmembrane region" description="Helical" evidence="7">
    <location>
        <begin position="125"/>
        <end position="146"/>
    </location>
</feature>